<dbReference type="CDD" id="cd11660">
    <property type="entry name" value="SANT_TRF"/>
    <property type="match status" value="1"/>
</dbReference>
<dbReference type="PROSITE" id="PS50090">
    <property type="entry name" value="MYB_LIKE"/>
    <property type="match status" value="1"/>
</dbReference>
<evidence type="ECO:0000256" key="2">
    <source>
        <dbReference type="SAM" id="MobiDB-lite"/>
    </source>
</evidence>
<name>A0A7S1GP58_CYCTE</name>
<feature type="domain" description="Myb-like" evidence="3">
    <location>
        <begin position="283"/>
        <end position="338"/>
    </location>
</feature>
<gene>
    <name evidence="5" type="ORF">CTEN0397_LOCUS10525</name>
</gene>
<evidence type="ECO:0000259" key="3">
    <source>
        <dbReference type="PROSITE" id="PS50090"/>
    </source>
</evidence>
<feature type="compositionally biased region" description="Acidic residues" evidence="2">
    <location>
        <begin position="241"/>
        <end position="254"/>
    </location>
</feature>
<dbReference type="Gene3D" id="1.10.246.220">
    <property type="match status" value="1"/>
</dbReference>
<evidence type="ECO:0000259" key="4">
    <source>
        <dbReference type="PROSITE" id="PS51294"/>
    </source>
</evidence>
<dbReference type="PROSITE" id="PS51294">
    <property type="entry name" value="HTH_MYB"/>
    <property type="match status" value="1"/>
</dbReference>
<feature type="region of interest" description="Disordered" evidence="2">
    <location>
        <begin position="216"/>
        <end position="288"/>
    </location>
</feature>
<reference evidence="5" key="1">
    <citation type="submission" date="2021-01" db="EMBL/GenBank/DDBJ databases">
        <authorList>
            <person name="Corre E."/>
            <person name="Pelletier E."/>
            <person name="Niang G."/>
            <person name="Scheremetjew M."/>
            <person name="Finn R."/>
            <person name="Kale V."/>
            <person name="Holt S."/>
            <person name="Cochrane G."/>
            <person name="Meng A."/>
            <person name="Brown T."/>
            <person name="Cohen L."/>
        </authorList>
    </citation>
    <scope>NUCLEOTIDE SEQUENCE</scope>
    <source>
        <strain evidence="5">ECT3854</strain>
    </source>
</reference>
<dbReference type="InterPro" id="IPR017930">
    <property type="entry name" value="Myb_dom"/>
</dbReference>
<evidence type="ECO:0000256" key="1">
    <source>
        <dbReference type="ARBA" id="ARBA00023242"/>
    </source>
</evidence>
<dbReference type="PANTHER" id="PTHR46734">
    <property type="entry name" value="TELOMERIC REPEAT-BINDING FACTOR 1 TERF1"/>
    <property type="match status" value="1"/>
</dbReference>
<dbReference type="SMART" id="SM00717">
    <property type="entry name" value="SANT"/>
    <property type="match status" value="1"/>
</dbReference>
<dbReference type="PANTHER" id="PTHR46734:SF1">
    <property type="entry name" value="TELOMERIC REPEAT-BINDING FACTOR 1"/>
    <property type="match status" value="1"/>
</dbReference>
<evidence type="ECO:0000313" key="5">
    <source>
        <dbReference type="EMBL" id="CAD8939462.1"/>
    </source>
</evidence>
<feature type="domain" description="HTH myb-type" evidence="4">
    <location>
        <begin position="287"/>
        <end position="342"/>
    </location>
</feature>
<keyword evidence="1" id="KW-0539">Nucleus</keyword>
<dbReference type="EMBL" id="HBFW01016444">
    <property type="protein sequence ID" value="CAD8939462.1"/>
    <property type="molecule type" value="Transcribed_RNA"/>
</dbReference>
<dbReference type="AlphaFoldDB" id="A0A7S1GP58"/>
<dbReference type="InterPro" id="IPR001005">
    <property type="entry name" value="SANT/Myb"/>
</dbReference>
<organism evidence="5">
    <name type="scientific">Cyclophora tenuis</name>
    <name type="common">Marine diatom</name>
    <dbReference type="NCBI Taxonomy" id="216820"/>
    <lineage>
        <taxon>Eukaryota</taxon>
        <taxon>Sar</taxon>
        <taxon>Stramenopiles</taxon>
        <taxon>Ochrophyta</taxon>
        <taxon>Bacillariophyta</taxon>
        <taxon>Fragilariophyceae</taxon>
        <taxon>Fragilariophycidae</taxon>
        <taxon>Cyclophorales</taxon>
        <taxon>Cyclophoraceae</taxon>
        <taxon>Cyclophora</taxon>
    </lineage>
</organism>
<proteinExistence type="predicted"/>
<dbReference type="InterPro" id="IPR052450">
    <property type="entry name" value="TRBD-Containing_Protein"/>
</dbReference>
<sequence length="345" mass="40169">MSDLSDAEQLTKAIVEWLSHEVVLNKDDFGALQFFQNQWQIKSTRYCLAELQNSIQERLSWKHVEVLLVLMEEESKLDSKLLGLLQLHVLIDELLDIDSNDEDEHEKLGKRAQSFATKRAVQDATKFLQAHRSKETVSLLFKPPYKRDFLREKMSTWIRSYMLRLSRPEIPCVLKREQVKRRHHETRYTKDRVANLKEARARLTAEVEDPLPEARAVAKRARSGGGNLYEPKPSARRLDFTPEEENDDDEEIEDPPPVQLSDVPKKMATNVTPQRRVKSPDGRSPGKRRAWTLDEKMAVKAGVEKFGAGKWMEIRSHYNNTLKNRTNMMIKDCYRTMVRKGEILE</sequence>
<dbReference type="InterPro" id="IPR009057">
    <property type="entry name" value="Homeodomain-like_sf"/>
</dbReference>
<protein>
    <submittedName>
        <fullName evidence="5">Uncharacterized protein</fullName>
    </submittedName>
</protein>
<dbReference type="SUPFAM" id="SSF46689">
    <property type="entry name" value="Homeodomain-like"/>
    <property type="match status" value="1"/>
</dbReference>
<accession>A0A7S1GP58</accession>